<feature type="compositionally biased region" description="Basic residues" evidence="1">
    <location>
        <begin position="1"/>
        <end position="10"/>
    </location>
</feature>
<dbReference type="AlphaFoldDB" id="A0AAE3YM81"/>
<sequence>MPSARSRGHRSSLALLPAGAAVVTKNRRSRRPCVTAGGVLHVSPPPHLHPPRRRPRHSLPARVRPRCDSRSPWPPRAAWGDQERGSGSSASLAGGQAGAASPFGRTLRHAVKARVKHFRFPCGRSGRGRISLRPHLATRGEGPRQTLPLPLRAVRPEPHPLWPHLATRGEDPRQALPLFLRAVKAGAASPFGRTLRHVVKASGGRCAPEISVYWWLWAVGPRSRAPSGGPLAPGNGHGFGGTAGSSARLFFRGWVGCVWCAWLSPSPSPGRSRADHRQGRQLWSRRLRFRRWWRPCR</sequence>
<dbReference type="Proteomes" id="UP001183643">
    <property type="component" value="Unassembled WGS sequence"/>
</dbReference>
<accession>A0AAE3YM81</accession>
<protein>
    <submittedName>
        <fullName evidence="2">Uncharacterized protein</fullName>
    </submittedName>
</protein>
<feature type="region of interest" description="Disordered" evidence="1">
    <location>
        <begin position="1"/>
        <end position="102"/>
    </location>
</feature>
<organism evidence="2 3">
    <name type="scientific">Catenuloplanes atrovinosus</name>
    <dbReference type="NCBI Taxonomy" id="137266"/>
    <lineage>
        <taxon>Bacteria</taxon>
        <taxon>Bacillati</taxon>
        <taxon>Actinomycetota</taxon>
        <taxon>Actinomycetes</taxon>
        <taxon>Micromonosporales</taxon>
        <taxon>Micromonosporaceae</taxon>
        <taxon>Catenuloplanes</taxon>
    </lineage>
</organism>
<reference evidence="2" key="1">
    <citation type="submission" date="2023-07" db="EMBL/GenBank/DDBJ databases">
        <title>Sequencing the genomes of 1000 actinobacteria strains.</title>
        <authorList>
            <person name="Klenk H.-P."/>
        </authorList>
    </citation>
    <scope>NUCLEOTIDE SEQUENCE</scope>
    <source>
        <strain evidence="2">DSM 44707</strain>
    </source>
</reference>
<evidence type="ECO:0000256" key="1">
    <source>
        <dbReference type="SAM" id="MobiDB-lite"/>
    </source>
</evidence>
<keyword evidence="3" id="KW-1185">Reference proteome</keyword>
<proteinExistence type="predicted"/>
<comment type="caution">
    <text evidence="2">The sequence shown here is derived from an EMBL/GenBank/DDBJ whole genome shotgun (WGS) entry which is preliminary data.</text>
</comment>
<feature type="compositionally biased region" description="Basic residues" evidence="1">
    <location>
        <begin position="49"/>
        <end position="59"/>
    </location>
</feature>
<evidence type="ECO:0000313" key="2">
    <source>
        <dbReference type="EMBL" id="MDR7275102.1"/>
    </source>
</evidence>
<feature type="compositionally biased region" description="Low complexity" evidence="1">
    <location>
        <begin position="85"/>
        <end position="101"/>
    </location>
</feature>
<name>A0AAE3YM81_9ACTN</name>
<dbReference type="EMBL" id="JAVDYB010000001">
    <property type="protein sequence ID" value="MDR7275102.1"/>
    <property type="molecule type" value="Genomic_DNA"/>
</dbReference>
<gene>
    <name evidence="2" type="ORF">J2S41_001880</name>
</gene>
<evidence type="ECO:0000313" key="3">
    <source>
        <dbReference type="Proteomes" id="UP001183643"/>
    </source>
</evidence>